<reference evidence="3" key="1">
    <citation type="submission" date="2011-05" db="EMBL/GenBank/DDBJ databases">
        <title>Insights into the evolution of the great apes provided by the gorilla genome.</title>
        <authorList>
            <person name="Scally A."/>
        </authorList>
    </citation>
    <scope>NUCLEOTIDE SEQUENCE [LARGE SCALE GENOMIC DNA]</scope>
</reference>
<keyword evidence="3" id="KW-1185">Reference proteome</keyword>
<evidence type="ECO:0000313" key="3">
    <source>
        <dbReference type="Proteomes" id="UP000001519"/>
    </source>
</evidence>
<reference evidence="2" key="3">
    <citation type="submission" date="2025-08" db="UniProtKB">
        <authorList>
            <consortium name="Ensembl"/>
        </authorList>
    </citation>
    <scope>IDENTIFICATION</scope>
</reference>
<reference evidence="2 3" key="2">
    <citation type="journal article" date="2012" name="Nature">
        <title>Insights into hominid evolution from the gorilla genome sequence.</title>
        <authorList>
            <person name="Scally A."/>
            <person name="Dutheil J.Y."/>
            <person name="Hillier L.W."/>
            <person name="Jordan G.E."/>
            <person name="Goodhead I."/>
            <person name="Herrero J."/>
            <person name="Hobolth A."/>
            <person name="Lappalainen T."/>
            <person name="Mailund T."/>
            <person name="Marques-Bonet T."/>
            <person name="McCarthy S."/>
            <person name="Montgomery S.H."/>
            <person name="Schwalie P.C."/>
            <person name="Tang Y.A."/>
            <person name="Ward M.C."/>
            <person name="Xue Y."/>
            <person name="Yngvadottir B."/>
            <person name="Alkan C."/>
            <person name="Andersen L.N."/>
            <person name="Ayub Q."/>
            <person name="Ball E.V."/>
            <person name="Beal K."/>
            <person name="Bradley B.J."/>
            <person name="Chen Y."/>
            <person name="Clee C.M."/>
            <person name="Fitzgerald S."/>
            <person name="Graves T.A."/>
            <person name="Gu Y."/>
            <person name="Heath P."/>
            <person name="Heger A."/>
            <person name="Karakoc E."/>
            <person name="Kolb-Kokocinski A."/>
            <person name="Laird G.K."/>
            <person name="Lunter G."/>
            <person name="Meader S."/>
            <person name="Mort M."/>
            <person name="Mullikin J.C."/>
            <person name="Munch K."/>
            <person name="O'Connor T.D."/>
            <person name="Phillips A.D."/>
            <person name="Prado-Martinez J."/>
            <person name="Rogers A.S."/>
            <person name="Sajjadian S."/>
            <person name="Schmidt D."/>
            <person name="Shaw K."/>
            <person name="Simpson J.T."/>
            <person name="Stenson P.D."/>
            <person name="Turner D.J."/>
            <person name="Vigilant L."/>
            <person name="Vilella A.J."/>
            <person name="Whitener W."/>
            <person name="Zhu B."/>
            <person name="Cooper D.N."/>
            <person name="de Jong P."/>
            <person name="Dermitzakis E.T."/>
            <person name="Eichler E.E."/>
            <person name="Flicek P."/>
            <person name="Goldman N."/>
            <person name="Mundy N.I."/>
            <person name="Ning Z."/>
            <person name="Odom D.T."/>
            <person name="Ponting C.P."/>
            <person name="Quail M.A."/>
            <person name="Ryder O.A."/>
            <person name="Searle S.M."/>
            <person name="Warren W.C."/>
            <person name="Wilson R.K."/>
            <person name="Schierup M.H."/>
            <person name="Rogers J."/>
            <person name="Tyler-Smith C."/>
            <person name="Durbin R."/>
        </authorList>
    </citation>
    <scope>NUCLEOTIDE SEQUENCE [LARGE SCALE GENOMIC DNA]</scope>
</reference>
<accession>A0A2I2YR09</accession>
<dbReference type="OMA" id="PTSICWF"/>
<dbReference type="GeneTree" id="ENSGT00910000146879"/>
<proteinExistence type="predicted"/>
<keyword evidence="1" id="KW-0472">Membrane</keyword>
<name>A0A2I2YR09_GORGO</name>
<feature type="transmembrane region" description="Helical" evidence="1">
    <location>
        <begin position="28"/>
        <end position="49"/>
    </location>
</feature>
<dbReference type="AlphaFoldDB" id="A0A2I2YR09"/>
<dbReference type="EMBL" id="CABD030077256">
    <property type="status" value="NOT_ANNOTATED_CDS"/>
    <property type="molecule type" value="Genomic_DNA"/>
</dbReference>
<evidence type="ECO:0000313" key="2">
    <source>
        <dbReference type="Ensembl" id="ENSGGOP00000037380.1"/>
    </source>
</evidence>
<protein>
    <submittedName>
        <fullName evidence="2">Uncharacterized protein</fullName>
    </submittedName>
</protein>
<keyword evidence="1" id="KW-0812">Transmembrane</keyword>
<organism evidence="2 3">
    <name type="scientific">Gorilla gorilla gorilla</name>
    <name type="common">Western lowland gorilla</name>
    <dbReference type="NCBI Taxonomy" id="9595"/>
    <lineage>
        <taxon>Eukaryota</taxon>
        <taxon>Metazoa</taxon>
        <taxon>Chordata</taxon>
        <taxon>Craniata</taxon>
        <taxon>Vertebrata</taxon>
        <taxon>Euteleostomi</taxon>
        <taxon>Mammalia</taxon>
        <taxon>Eutheria</taxon>
        <taxon>Euarchontoglires</taxon>
        <taxon>Primates</taxon>
        <taxon>Haplorrhini</taxon>
        <taxon>Catarrhini</taxon>
        <taxon>Hominidae</taxon>
        <taxon>Gorilla</taxon>
    </lineage>
</organism>
<dbReference type="Proteomes" id="UP000001519">
    <property type="component" value="Chromosome 11"/>
</dbReference>
<reference evidence="2" key="4">
    <citation type="submission" date="2025-09" db="UniProtKB">
        <authorList>
            <consortium name="Ensembl"/>
        </authorList>
    </citation>
    <scope>IDENTIFICATION</scope>
</reference>
<sequence>MMVDPNGNESSATYFILIGLPGLEEAQFWLAFPLCSLYLIAVLASGVTLPCPSSWPISICWFLLCSTQLSME</sequence>
<keyword evidence="1" id="KW-1133">Transmembrane helix</keyword>
<dbReference type="Bgee" id="ENSGGOG00000038670">
    <property type="expression patterns" value="Expressed in frontal cortex and 1 other cell type or tissue"/>
</dbReference>
<evidence type="ECO:0000256" key="1">
    <source>
        <dbReference type="SAM" id="Phobius"/>
    </source>
</evidence>
<dbReference type="Ensembl" id="ENSGGOT00000058135.1">
    <property type="protein sequence ID" value="ENSGGOP00000037380.1"/>
    <property type="gene ID" value="ENSGGOG00000038670.1"/>
</dbReference>
<dbReference type="InParanoid" id="A0A2I2YR09"/>